<evidence type="ECO:0000313" key="2">
    <source>
        <dbReference type="Proteomes" id="UP000236723"/>
    </source>
</evidence>
<reference evidence="2" key="1">
    <citation type="submission" date="2016-10" db="EMBL/GenBank/DDBJ databases">
        <authorList>
            <person name="Varghese N."/>
            <person name="Submissions S."/>
        </authorList>
    </citation>
    <scope>NUCLEOTIDE SEQUENCE [LARGE SCALE GENOMIC DNA]</scope>
    <source>
        <strain evidence="2">DSM 43163</strain>
    </source>
</reference>
<name>A0A1H6E204_9ACTN</name>
<dbReference type="AlphaFoldDB" id="A0A1H6E204"/>
<proteinExistence type="predicted"/>
<protein>
    <submittedName>
        <fullName evidence="1">Uncharacterized protein</fullName>
    </submittedName>
</protein>
<gene>
    <name evidence="1" type="ORF">SAMN04489712_1306</name>
</gene>
<sequence>MTLNHMHRRFYTPGYAYARYSPHALKLSRPQSSKTYENVACPRRRATVTCTIRDIRGTIRIRWFCRILRHQL</sequence>
<evidence type="ECO:0000313" key="1">
    <source>
        <dbReference type="EMBL" id="SEG91640.1"/>
    </source>
</evidence>
<keyword evidence="2" id="KW-1185">Reference proteome</keyword>
<dbReference type="Proteomes" id="UP000236723">
    <property type="component" value="Unassembled WGS sequence"/>
</dbReference>
<dbReference type="EMBL" id="FNVO01000030">
    <property type="protein sequence ID" value="SEG91640.1"/>
    <property type="molecule type" value="Genomic_DNA"/>
</dbReference>
<organism evidence="1 2">
    <name type="scientific">Thermomonospora echinospora</name>
    <dbReference type="NCBI Taxonomy" id="1992"/>
    <lineage>
        <taxon>Bacteria</taxon>
        <taxon>Bacillati</taxon>
        <taxon>Actinomycetota</taxon>
        <taxon>Actinomycetes</taxon>
        <taxon>Streptosporangiales</taxon>
        <taxon>Thermomonosporaceae</taxon>
        <taxon>Thermomonospora</taxon>
    </lineage>
</organism>
<accession>A0A1H6E204</accession>